<dbReference type="Gene3D" id="1.10.357.40">
    <property type="entry name" value="YbiA-like"/>
    <property type="match status" value="1"/>
</dbReference>
<dbReference type="InterPro" id="IPR054243">
    <property type="entry name" value="DUF6970"/>
</dbReference>
<dbReference type="Proteomes" id="UP000663881">
    <property type="component" value="Unassembled WGS sequence"/>
</dbReference>
<feature type="transmembrane region" description="Helical" evidence="1">
    <location>
        <begin position="149"/>
        <end position="169"/>
    </location>
</feature>
<dbReference type="AlphaFoldDB" id="A0A815N8V4"/>
<dbReference type="NCBIfam" id="TIGR02464">
    <property type="entry name" value="ribofla_fusion"/>
    <property type="match status" value="1"/>
</dbReference>
<keyword evidence="1" id="KW-0812">Transmembrane</keyword>
<evidence type="ECO:0000256" key="1">
    <source>
        <dbReference type="SAM" id="Phobius"/>
    </source>
</evidence>
<dbReference type="Pfam" id="PF08719">
    <property type="entry name" value="NADAR"/>
    <property type="match status" value="1"/>
</dbReference>
<dbReference type="EMBL" id="CAJNON010001107">
    <property type="protein sequence ID" value="CAF1428751.1"/>
    <property type="molecule type" value="Genomic_DNA"/>
</dbReference>
<name>A0A815N8V4_9BILA</name>
<evidence type="ECO:0008006" key="7">
    <source>
        <dbReference type="Google" id="ProtNLM"/>
    </source>
</evidence>
<dbReference type="Pfam" id="PF22311">
    <property type="entry name" value="DUF6970"/>
    <property type="match status" value="1"/>
</dbReference>
<dbReference type="InterPro" id="IPR012816">
    <property type="entry name" value="NADAR"/>
</dbReference>
<dbReference type="InterPro" id="IPR037238">
    <property type="entry name" value="YbiA-like_sf"/>
</dbReference>
<organism evidence="4 6">
    <name type="scientific">Adineta steineri</name>
    <dbReference type="NCBI Taxonomy" id="433720"/>
    <lineage>
        <taxon>Eukaryota</taxon>
        <taxon>Metazoa</taxon>
        <taxon>Spiralia</taxon>
        <taxon>Gnathifera</taxon>
        <taxon>Rotifera</taxon>
        <taxon>Eurotatoria</taxon>
        <taxon>Bdelloidea</taxon>
        <taxon>Adinetida</taxon>
        <taxon>Adinetidae</taxon>
        <taxon>Adineta</taxon>
    </lineage>
</organism>
<accession>A0A815N8V4</accession>
<keyword evidence="1" id="KW-1133">Transmembrane helix</keyword>
<dbReference type="SUPFAM" id="SSF143990">
    <property type="entry name" value="YbiA-like"/>
    <property type="match status" value="1"/>
</dbReference>
<evidence type="ECO:0000259" key="3">
    <source>
        <dbReference type="Pfam" id="PF22311"/>
    </source>
</evidence>
<sequence length="262" mass="29855">MAHHPIYFYDLDAPYGEFGNFYPAPIQLDGLTWSTTEQYFQAQKFVSHKKQYRHILELATPREAFDYARTHDSLKRSDWNDVKDDIMFKACLAKFQQHPKLKEILLSTGHRTLVEHTENDSYWADGGNGTGKNQLGITLMKIFYTKMKIFLTSIAFIVIALLSSSSSLAKTEIPRCIQKMMDGFNTTPRSSPYIRIDSYLYNGKITYYASSSCCDRFNPLFDGECKQICAPSGGFIGRGDGKCADFHESATQLENIWAVPRS</sequence>
<reference evidence="4" key="1">
    <citation type="submission" date="2021-02" db="EMBL/GenBank/DDBJ databases">
        <authorList>
            <person name="Nowell W R."/>
        </authorList>
    </citation>
    <scope>NUCLEOTIDE SEQUENCE</scope>
</reference>
<evidence type="ECO:0000313" key="4">
    <source>
        <dbReference type="EMBL" id="CAF1428751.1"/>
    </source>
</evidence>
<protein>
    <recommendedName>
        <fullName evidence="7">NADAR domain-containing protein</fullName>
    </recommendedName>
</protein>
<gene>
    <name evidence="5" type="ORF">OKA104_LOCUS28876</name>
    <name evidence="4" type="ORF">VCS650_LOCUS38163</name>
</gene>
<dbReference type="EMBL" id="CAJOAY010002856">
    <property type="protein sequence ID" value="CAF3984880.1"/>
    <property type="molecule type" value="Genomic_DNA"/>
</dbReference>
<dbReference type="Proteomes" id="UP000663891">
    <property type="component" value="Unassembled WGS sequence"/>
</dbReference>
<dbReference type="CDD" id="cd15457">
    <property type="entry name" value="NADAR"/>
    <property type="match status" value="1"/>
</dbReference>
<feature type="domain" description="DUF6970" evidence="3">
    <location>
        <begin position="184"/>
        <end position="258"/>
    </location>
</feature>
<comment type="caution">
    <text evidence="4">The sequence shown here is derived from an EMBL/GenBank/DDBJ whole genome shotgun (WGS) entry which is preliminary data.</text>
</comment>
<evidence type="ECO:0000313" key="6">
    <source>
        <dbReference type="Proteomes" id="UP000663891"/>
    </source>
</evidence>
<evidence type="ECO:0000313" key="5">
    <source>
        <dbReference type="EMBL" id="CAF3984880.1"/>
    </source>
</evidence>
<feature type="domain" description="NADAR" evidence="2">
    <location>
        <begin position="7"/>
        <end position="142"/>
    </location>
</feature>
<keyword evidence="1" id="KW-0472">Membrane</keyword>
<evidence type="ECO:0000259" key="2">
    <source>
        <dbReference type="Pfam" id="PF08719"/>
    </source>
</evidence>
<dbReference type="OrthoDB" id="6505324at2759"/>
<proteinExistence type="predicted"/>